<keyword evidence="9 15" id="KW-0067">ATP-binding</keyword>
<dbReference type="Gene3D" id="1.10.510.10">
    <property type="entry name" value="Transferase(Phosphotransferase) domain 1"/>
    <property type="match status" value="1"/>
</dbReference>
<dbReference type="OrthoDB" id="61110at2759"/>
<dbReference type="FunFam" id="1.10.510.10:FF:000569">
    <property type="entry name" value="Serine/threonine-protein kinase-like protein CCR4"/>
    <property type="match status" value="1"/>
</dbReference>
<keyword evidence="3" id="KW-0723">Serine/threonine-protein kinase</keyword>
<dbReference type="GO" id="GO:0004674">
    <property type="term" value="F:protein serine/threonine kinase activity"/>
    <property type="evidence" value="ECO:0007669"/>
    <property type="project" value="UniProtKB-KW"/>
</dbReference>
<evidence type="ECO:0000256" key="17">
    <source>
        <dbReference type="SAM" id="Phobius"/>
    </source>
</evidence>
<dbReference type="OMA" id="HVCGLVN"/>
<evidence type="ECO:0000313" key="21">
    <source>
        <dbReference type="Proteomes" id="UP000000226"/>
    </source>
</evidence>
<keyword evidence="11 17" id="KW-0472">Membrane</keyword>
<evidence type="ECO:0000256" key="10">
    <source>
        <dbReference type="ARBA" id="ARBA00022989"/>
    </source>
</evidence>
<feature type="domain" description="Protein kinase" evidence="19">
    <location>
        <begin position="486"/>
        <end position="783"/>
    </location>
</feature>
<evidence type="ECO:0000256" key="14">
    <source>
        <dbReference type="ARBA" id="ARBA00048679"/>
    </source>
</evidence>
<keyword evidence="8" id="KW-0418">Kinase</keyword>
<proteinExistence type="predicted"/>
<feature type="chain" id="PRO_5004753247" description="non-specific serine/threonine protein kinase" evidence="18">
    <location>
        <begin position="27"/>
        <end position="802"/>
    </location>
</feature>
<feature type="region of interest" description="Disordered" evidence="16">
    <location>
        <begin position="427"/>
        <end position="453"/>
    </location>
</feature>
<gene>
    <name evidence="20" type="ORF">PHAVU_011G003100g</name>
</gene>
<sequence>MAALLIDRSFFCHLFLFLFCLPSINTLSTVSISQTSNSNQTFICVLQHPNQQGQSNLNCTTFPQAQTQAITLDVNPNVTYSQIVGGNGFVCALGPSSSSISIMGCWRFSANATNVPYKRIYSGPLVQDIESSHSHVCGLVNRGTDESSLQVECWQWHDFNSSSGSVRNMSMSSIAVGENFLCGLSSRGDVNCTGTGRVNSSRVVVDVPAPGGNYTFLAAGFRHACVISIDGGLVCWGDMEGEKPQGRFVSLALGENRSCALGHDRRVVCWGSNDFIMPHALKDTFFESIVAKQSVFCGVVSSNYSLLCWGSPVFDSDSKVFDDVLPGPCRNKCPCGPLPNSAKLCQSPEVICQPCSPQVVQSSPPSPSPLQPSPPSSSPLQPPPPSNHTGWSSQMVAFLVVGCVGCSSLLLVMAFFLHRYCNSKRRGSRVHDSGRLDGSSHSQPQPQAEAGSRVLQKRLSHVISIGNGSPFEEFSLETLLQVTNNFCEDKRVGIGSFGSVYHATLEDGKQIAIKRAEASSSTYTVLGAQVDKDNAFMNELESLSRLHHKNLVRLVGFYEDTKERILVYEYMDNGSLSDHLHKLQTSALMSWAVRIKVALDAARGIEYLHQYATPPIIHRDIKSANILLDAKWTAKVSDFGLSLMGPDPEDEEAHLSLLAAGTVGYMDPEYYRLQHLTPKSDVYSFGVVLLELLSGYKAIHKNEDGVPRNVVDFVVPFIVQDEIHRVLDKRVPPPTPFEIEAVAFVGYLAADCVRLEGRDRPTMSQVVNNLERALAACLAQPILSRSTTHSSENNLTTQNEMH</sequence>
<dbReference type="PANTHER" id="PTHR46146:SF4">
    <property type="entry name" value="SERINE_THREONINE-PROTEIN KINASE-LIKE PROTEIN CCR4"/>
    <property type="match status" value="1"/>
</dbReference>
<comment type="catalytic activity">
    <reaction evidence="13">
        <text>L-threonyl-[protein] + ATP = O-phospho-L-threonyl-[protein] + ADP + H(+)</text>
        <dbReference type="Rhea" id="RHEA:46608"/>
        <dbReference type="Rhea" id="RHEA-COMP:11060"/>
        <dbReference type="Rhea" id="RHEA-COMP:11605"/>
        <dbReference type="ChEBI" id="CHEBI:15378"/>
        <dbReference type="ChEBI" id="CHEBI:30013"/>
        <dbReference type="ChEBI" id="CHEBI:30616"/>
        <dbReference type="ChEBI" id="CHEBI:61977"/>
        <dbReference type="ChEBI" id="CHEBI:456216"/>
        <dbReference type="EC" id="2.7.11.1"/>
    </reaction>
</comment>
<dbReference type="Gramene" id="ESW03304">
    <property type="protein sequence ID" value="ESW03304"/>
    <property type="gene ID" value="PHAVU_011G003100g"/>
</dbReference>
<keyword evidence="5 17" id="KW-0812">Transmembrane</keyword>
<reference evidence="21" key="1">
    <citation type="journal article" date="2014" name="Nat. Genet.">
        <title>A reference genome for common bean and genome-wide analysis of dual domestications.</title>
        <authorList>
            <person name="Schmutz J."/>
            <person name="McClean P.E."/>
            <person name="Mamidi S."/>
            <person name="Wu G.A."/>
            <person name="Cannon S.B."/>
            <person name="Grimwood J."/>
            <person name="Jenkins J."/>
            <person name="Shu S."/>
            <person name="Song Q."/>
            <person name="Chavarro C."/>
            <person name="Torres-Torres M."/>
            <person name="Geffroy V."/>
            <person name="Moghaddam S.M."/>
            <person name="Gao D."/>
            <person name="Abernathy B."/>
            <person name="Barry K."/>
            <person name="Blair M."/>
            <person name="Brick M.A."/>
            <person name="Chovatia M."/>
            <person name="Gepts P."/>
            <person name="Goodstein D.M."/>
            <person name="Gonzales M."/>
            <person name="Hellsten U."/>
            <person name="Hyten D.L."/>
            <person name="Jia G."/>
            <person name="Kelly J.D."/>
            <person name="Kudrna D."/>
            <person name="Lee R."/>
            <person name="Richard M.M."/>
            <person name="Miklas P.N."/>
            <person name="Osorno J.M."/>
            <person name="Rodrigues J."/>
            <person name="Thareau V."/>
            <person name="Urrea C.A."/>
            <person name="Wang M."/>
            <person name="Yu Y."/>
            <person name="Zhang M."/>
            <person name="Wing R.A."/>
            <person name="Cregan P.B."/>
            <person name="Rokhsar D.S."/>
            <person name="Jackson S.A."/>
        </authorList>
    </citation>
    <scope>NUCLEOTIDE SEQUENCE [LARGE SCALE GENOMIC DNA]</scope>
    <source>
        <strain evidence="21">cv. G19833</strain>
    </source>
</reference>
<dbReference type="GO" id="GO:0042803">
    <property type="term" value="F:protein homodimerization activity"/>
    <property type="evidence" value="ECO:0007669"/>
    <property type="project" value="UniProtKB-ARBA"/>
</dbReference>
<feature type="compositionally biased region" description="Pro residues" evidence="16">
    <location>
        <begin position="364"/>
        <end position="386"/>
    </location>
</feature>
<comment type="catalytic activity">
    <reaction evidence="14">
        <text>L-seryl-[protein] + ATP = O-phospho-L-seryl-[protein] + ADP + H(+)</text>
        <dbReference type="Rhea" id="RHEA:17989"/>
        <dbReference type="Rhea" id="RHEA-COMP:9863"/>
        <dbReference type="Rhea" id="RHEA-COMP:11604"/>
        <dbReference type="ChEBI" id="CHEBI:15378"/>
        <dbReference type="ChEBI" id="CHEBI:29999"/>
        <dbReference type="ChEBI" id="CHEBI:30616"/>
        <dbReference type="ChEBI" id="CHEBI:83421"/>
        <dbReference type="ChEBI" id="CHEBI:456216"/>
        <dbReference type="EC" id="2.7.11.1"/>
    </reaction>
</comment>
<dbReference type="eggNOG" id="KOG1187">
    <property type="taxonomic scope" value="Eukaryota"/>
</dbReference>
<keyword evidence="10 17" id="KW-1133">Transmembrane helix</keyword>
<dbReference type="Gene3D" id="3.30.200.20">
    <property type="entry name" value="Phosphorylase Kinase, domain 1"/>
    <property type="match status" value="1"/>
</dbReference>
<dbReference type="InterPro" id="IPR017441">
    <property type="entry name" value="Protein_kinase_ATP_BS"/>
</dbReference>
<dbReference type="PROSITE" id="PS50011">
    <property type="entry name" value="PROTEIN_KINASE_DOM"/>
    <property type="match status" value="1"/>
</dbReference>
<evidence type="ECO:0000256" key="4">
    <source>
        <dbReference type="ARBA" id="ARBA00022679"/>
    </source>
</evidence>
<dbReference type="InterPro" id="IPR008271">
    <property type="entry name" value="Ser/Thr_kinase_AS"/>
</dbReference>
<evidence type="ECO:0000256" key="2">
    <source>
        <dbReference type="ARBA" id="ARBA00012513"/>
    </source>
</evidence>
<feature type="binding site" evidence="15">
    <location>
        <position position="514"/>
    </location>
    <ligand>
        <name>ATP</name>
        <dbReference type="ChEBI" id="CHEBI:30616"/>
    </ligand>
</feature>
<keyword evidence="12" id="KW-0325">Glycoprotein</keyword>
<evidence type="ECO:0000256" key="15">
    <source>
        <dbReference type="PROSITE-ProRule" id="PRU10141"/>
    </source>
</evidence>
<dbReference type="SMART" id="SM00220">
    <property type="entry name" value="S_TKc"/>
    <property type="match status" value="1"/>
</dbReference>
<keyword evidence="4" id="KW-0808">Transferase</keyword>
<evidence type="ECO:0000256" key="1">
    <source>
        <dbReference type="ARBA" id="ARBA00004167"/>
    </source>
</evidence>
<dbReference type="Gene3D" id="2.130.10.30">
    <property type="entry name" value="Regulator of chromosome condensation 1/beta-lactamase-inhibitor protein II"/>
    <property type="match status" value="1"/>
</dbReference>
<dbReference type="GO" id="GO:0005524">
    <property type="term" value="F:ATP binding"/>
    <property type="evidence" value="ECO:0007669"/>
    <property type="project" value="UniProtKB-UniRule"/>
</dbReference>
<dbReference type="InterPro" id="IPR009091">
    <property type="entry name" value="RCC1/BLIP-II"/>
</dbReference>
<dbReference type="Proteomes" id="UP000000226">
    <property type="component" value="Chromosome 11"/>
</dbReference>
<evidence type="ECO:0000256" key="13">
    <source>
        <dbReference type="ARBA" id="ARBA00047899"/>
    </source>
</evidence>
<dbReference type="GO" id="GO:0016020">
    <property type="term" value="C:membrane"/>
    <property type="evidence" value="ECO:0007669"/>
    <property type="project" value="UniProtKB-SubCell"/>
</dbReference>
<dbReference type="STRING" id="3885.V7ACW9"/>
<dbReference type="PhylomeDB" id="V7ACW9"/>
<evidence type="ECO:0000256" key="3">
    <source>
        <dbReference type="ARBA" id="ARBA00022527"/>
    </source>
</evidence>
<dbReference type="SMR" id="V7ACW9"/>
<dbReference type="EMBL" id="CM002298">
    <property type="protein sequence ID" value="ESW03304.1"/>
    <property type="molecule type" value="Genomic_DNA"/>
</dbReference>
<dbReference type="InterPro" id="IPR000719">
    <property type="entry name" value="Prot_kinase_dom"/>
</dbReference>
<organism evidence="20 21">
    <name type="scientific">Phaseolus vulgaris</name>
    <name type="common">Kidney bean</name>
    <name type="synonym">French bean</name>
    <dbReference type="NCBI Taxonomy" id="3885"/>
    <lineage>
        <taxon>Eukaryota</taxon>
        <taxon>Viridiplantae</taxon>
        <taxon>Streptophyta</taxon>
        <taxon>Embryophyta</taxon>
        <taxon>Tracheophyta</taxon>
        <taxon>Spermatophyta</taxon>
        <taxon>Magnoliopsida</taxon>
        <taxon>eudicotyledons</taxon>
        <taxon>Gunneridae</taxon>
        <taxon>Pentapetalae</taxon>
        <taxon>rosids</taxon>
        <taxon>fabids</taxon>
        <taxon>Fabales</taxon>
        <taxon>Fabaceae</taxon>
        <taxon>Papilionoideae</taxon>
        <taxon>50 kb inversion clade</taxon>
        <taxon>NPAAA clade</taxon>
        <taxon>indigoferoid/millettioid clade</taxon>
        <taxon>Phaseoleae</taxon>
        <taxon>Phaseolus</taxon>
    </lineage>
</organism>
<evidence type="ECO:0000256" key="18">
    <source>
        <dbReference type="SAM" id="SignalP"/>
    </source>
</evidence>
<dbReference type="InterPro" id="IPR011009">
    <property type="entry name" value="Kinase-like_dom_sf"/>
</dbReference>
<keyword evidence="7 15" id="KW-0547">Nucleotide-binding</keyword>
<dbReference type="SUPFAM" id="SSF56112">
    <property type="entry name" value="Protein kinase-like (PK-like)"/>
    <property type="match status" value="1"/>
</dbReference>
<evidence type="ECO:0000256" key="5">
    <source>
        <dbReference type="ARBA" id="ARBA00022692"/>
    </source>
</evidence>
<dbReference type="Pfam" id="PF00069">
    <property type="entry name" value="Pkinase"/>
    <property type="match status" value="1"/>
</dbReference>
<accession>V7ACW9</accession>
<dbReference type="EC" id="2.7.11.1" evidence="2"/>
<evidence type="ECO:0000256" key="12">
    <source>
        <dbReference type="ARBA" id="ARBA00023180"/>
    </source>
</evidence>
<evidence type="ECO:0000256" key="9">
    <source>
        <dbReference type="ARBA" id="ARBA00022840"/>
    </source>
</evidence>
<dbReference type="PROSITE" id="PS00108">
    <property type="entry name" value="PROTEIN_KINASE_ST"/>
    <property type="match status" value="1"/>
</dbReference>
<name>V7ACW9_PHAVU</name>
<keyword evidence="6 18" id="KW-0732">Signal</keyword>
<evidence type="ECO:0000256" key="11">
    <source>
        <dbReference type="ARBA" id="ARBA00023136"/>
    </source>
</evidence>
<dbReference type="PROSITE" id="PS00107">
    <property type="entry name" value="PROTEIN_KINASE_ATP"/>
    <property type="match status" value="1"/>
</dbReference>
<comment type="subcellular location">
    <subcellularLocation>
        <location evidence="1">Membrane</location>
        <topology evidence="1">Single-pass membrane protein</topology>
    </subcellularLocation>
</comment>
<dbReference type="Pfam" id="PF13540">
    <property type="entry name" value="RCC1_2"/>
    <property type="match status" value="1"/>
</dbReference>
<evidence type="ECO:0000256" key="6">
    <source>
        <dbReference type="ARBA" id="ARBA00022729"/>
    </source>
</evidence>
<evidence type="ECO:0000256" key="8">
    <source>
        <dbReference type="ARBA" id="ARBA00022777"/>
    </source>
</evidence>
<feature type="region of interest" description="Disordered" evidence="16">
    <location>
        <begin position="363"/>
        <end position="388"/>
    </location>
</feature>
<dbReference type="AlphaFoldDB" id="V7ACW9"/>
<dbReference type="CDD" id="cd14066">
    <property type="entry name" value="STKc_IRAK"/>
    <property type="match status" value="1"/>
</dbReference>
<dbReference type="SUPFAM" id="SSF50985">
    <property type="entry name" value="RCC1/BLIP-II"/>
    <property type="match status" value="1"/>
</dbReference>
<feature type="signal peptide" evidence="18">
    <location>
        <begin position="1"/>
        <end position="26"/>
    </location>
</feature>
<feature type="transmembrane region" description="Helical" evidence="17">
    <location>
        <begin position="395"/>
        <end position="417"/>
    </location>
</feature>
<keyword evidence="21" id="KW-1185">Reference proteome</keyword>
<evidence type="ECO:0000313" key="20">
    <source>
        <dbReference type="EMBL" id="ESW03304.1"/>
    </source>
</evidence>
<evidence type="ECO:0000256" key="16">
    <source>
        <dbReference type="SAM" id="MobiDB-lite"/>
    </source>
</evidence>
<evidence type="ECO:0000256" key="7">
    <source>
        <dbReference type="ARBA" id="ARBA00022741"/>
    </source>
</evidence>
<dbReference type="PANTHER" id="PTHR46146">
    <property type="entry name" value="SERINE/THREONINE-PROTEIN KINASE-LIKE PROTEIN CCR4"/>
    <property type="match status" value="1"/>
</dbReference>
<protein>
    <recommendedName>
        <fullName evidence="2">non-specific serine/threonine protein kinase</fullName>
        <ecNumber evidence="2">2.7.11.1</ecNumber>
    </recommendedName>
</protein>
<evidence type="ECO:0000259" key="19">
    <source>
        <dbReference type="PROSITE" id="PS50011"/>
    </source>
</evidence>